<feature type="domain" description="Ricin B lectin" evidence="2">
    <location>
        <begin position="47"/>
        <end position="191"/>
    </location>
</feature>
<evidence type="ECO:0000259" key="2">
    <source>
        <dbReference type="SMART" id="SM00458"/>
    </source>
</evidence>
<dbReference type="InterPro" id="IPR035992">
    <property type="entry name" value="Ricin_B-like_lectins"/>
</dbReference>
<comment type="caution">
    <text evidence="3">The sequence shown here is derived from an EMBL/GenBank/DDBJ whole genome shotgun (WGS) entry which is preliminary data.</text>
</comment>
<dbReference type="SMART" id="SM00458">
    <property type="entry name" value="RICIN"/>
    <property type="match status" value="2"/>
</dbReference>
<feature type="compositionally biased region" description="Low complexity" evidence="1">
    <location>
        <begin position="250"/>
        <end position="277"/>
    </location>
</feature>
<dbReference type="SUPFAM" id="SSF50370">
    <property type="entry name" value="Ricin B-like lectins"/>
    <property type="match status" value="2"/>
</dbReference>
<reference evidence="3" key="1">
    <citation type="submission" date="2022-10" db="EMBL/GenBank/DDBJ databases">
        <title>Culturing micro-colonial fungi from biological soil crusts in the Mojave desert and describing Neophaeococcomyces mojavensis, and introducing the new genera and species Taxawa tesnikishii.</title>
        <authorList>
            <person name="Kurbessoian T."/>
            <person name="Stajich J.E."/>
        </authorList>
    </citation>
    <scope>NUCLEOTIDE SEQUENCE</scope>
    <source>
        <strain evidence="3">TK_41</strain>
    </source>
</reference>
<dbReference type="InterPro" id="IPR000772">
    <property type="entry name" value="Ricin_B_lectin"/>
</dbReference>
<dbReference type="CDD" id="cd00161">
    <property type="entry name" value="beta-trefoil_Ricin-like"/>
    <property type="match status" value="2"/>
</dbReference>
<dbReference type="Gene3D" id="2.80.10.50">
    <property type="match status" value="2"/>
</dbReference>
<dbReference type="EMBL" id="JAPDRK010000013">
    <property type="protein sequence ID" value="KAJ9606872.1"/>
    <property type="molecule type" value="Genomic_DNA"/>
</dbReference>
<evidence type="ECO:0000313" key="4">
    <source>
        <dbReference type="Proteomes" id="UP001172673"/>
    </source>
</evidence>
<dbReference type="PROSITE" id="PS50231">
    <property type="entry name" value="RICIN_B_LECTIN"/>
    <property type="match status" value="2"/>
</dbReference>
<dbReference type="Proteomes" id="UP001172673">
    <property type="component" value="Unassembled WGS sequence"/>
</dbReference>
<evidence type="ECO:0000256" key="1">
    <source>
        <dbReference type="SAM" id="MobiDB-lite"/>
    </source>
</evidence>
<protein>
    <recommendedName>
        <fullName evidence="2">Ricin B lectin domain-containing protein</fullName>
    </recommendedName>
</protein>
<keyword evidence="4" id="KW-1185">Reference proteome</keyword>
<name>A0AA38X4V1_9EURO</name>
<proteinExistence type="predicted"/>
<evidence type="ECO:0000313" key="3">
    <source>
        <dbReference type="EMBL" id="KAJ9606872.1"/>
    </source>
</evidence>
<dbReference type="AlphaFoldDB" id="A0AA38X4V1"/>
<feature type="domain" description="Ricin B lectin" evidence="2">
    <location>
        <begin position="306"/>
        <end position="452"/>
    </location>
</feature>
<organism evidence="3 4">
    <name type="scientific">Cladophialophora chaetospira</name>
    <dbReference type="NCBI Taxonomy" id="386627"/>
    <lineage>
        <taxon>Eukaryota</taxon>
        <taxon>Fungi</taxon>
        <taxon>Dikarya</taxon>
        <taxon>Ascomycota</taxon>
        <taxon>Pezizomycotina</taxon>
        <taxon>Eurotiomycetes</taxon>
        <taxon>Chaetothyriomycetidae</taxon>
        <taxon>Chaetothyriales</taxon>
        <taxon>Herpotrichiellaceae</taxon>
        <taxon>Cladophialophora</taxon>
    </lineage>
</organism>
<sequence>MAEAGTNAASIVAAHPLVEARTVSSLDQAATEEAQQRDDTATRAFSGVPIKTSDGQCLFVDPLSGDFRSNLTPIQVAACDGSAGQTWDVITAGKHNNIAGRALVVSGLTQACFNFDPRRAAGNQVLLFSCGGRADGGGAVTDSQLFPFSGGDGPLALTPDNAAGSCLTVKGAVIDIAACNSADPNQSFTFGDSTSGAPAPATSAAVTSAPATVVQAPAPSSTPAATPSDTACGGASFVTVTVTATSSVSASSAPAATTPATASSPATPATPANPSVVSVSRAGGVLNPSDAAESNPRDNTATRAFTGVAIKSSSGQCLFIDPTAGDFRENLIPIVLQPCDGSTNQQWDFITSGVHNDQPNSSLIVSSLTQGCLNFDPRRAAGDTVIMFSCGGRADGGGLVTNSQLFTFAGGETSLQLQPENGNGQVCLAANAEGRLDQAACSDDPSQIFTIA</sequence>
<accession>A0AA38X4V1</accession>
<gene>
    <name evidence="3" type="ORF">H2200_008882</name>
</gene>
<feature type="region of interest" description="Disordered" evidence="1">
    <location>
        <begin position="250"/>
        <end position="299"/>
    </location>
</feature>